<dbReference type="PROSITE" id="PS00108">
    <property type="entry name" value="PROTEIN_KINASE_ST"/>
    <property type="match status" value="1"/>
</dbReference>
<dbReference type="InterPro" id="IPR000719">
    <property type="entry name" value="Prot_kinase_dom"/>
</dbReference>
<keyword evidence="5" id="KW-0723">Serine/threonine-protein kinase</keyword>
<dbReference type="Gene3D" id="1.10.510.10">
    <property type="entry name" value="Transferase(Phosphotransferase) domain 1"/>
    <property type="match status" value="1"/>
</dbReference>
<dbReference type="PROSITE" id="PS50011">
    <property type="entry name" value="PROTEIN_KINASE_DOM"/>
    <property type="match status" value="1"/>
</dbReference>
<dbReference type="GO" id="GO:0005524">
    <property type="term" value="F:ATP binding"/>
    <property type="evidence" value="ECO:0007669"/>
    <property type="project" value="UniProtKB-UniRule"/>
</dbReference>
<dbReference type="SUPFAM" id="SSF56112">
    <property type="entry name" value="Protein kinase-like (PK-like)"/>
    <property type="match status" value="1"/>
</dbReference>
<evidence type="ECO:0000256" key="2">
    <source>
        <dbReference type="ARBA" id="ARBA00022840"/>
    </source>
</evidence>
<dbReference type="PANTHER" id="PTHR23150:SF35">
    <property type="entry name" value="BLL6746 PROTEIN"/>
    <property type="match status" value="1"/>
</dbReference>
<dbReference type="InterPro" id="IPR051043">
    <property type="entry name" value="Sulfatase_Mod_Factor_Kinase"/>
</dbReference>
<dbReference type="InterPro" id="IPR042095">
    <property type="entry name" value="SUMF_sf"/>
</dbReference>
<dbReference type="InterPro" id="IPR017441">
    <property type="entry name" value="Protein_kinase_ATP_BS"/>
</dbReference>
<dbReference type="KEGG" id="mmt:Metme_3862"/>
<dbReference type="Proteomes" id="UP000008888">
    <property type="component" value="Chromosome"/>
</dbReference>
<dbReference type="Gene3D" id="3.90.1580.10">
    <property type="entry name" value="paralog of FGE (formylglycine-generating enzyme)"/>
    <property type="match status" value="1"/>
</dbReference>
<dbReference type="HOGENOM" id="CLU_012431_6_1_6"/>
<dbReference type="InterPro" id="IPR011009">
    <property type="entry name" value="Kinase-like_dom_sf"/>
</dbReference>
<keyword evidence="5" id="KW-0418">Kinase</keyword>
<dbReference type="eggNOG" id="COG0515">
    <property type="taxonomic scope" value="Bacteria"/>
</dbReference>
<reference evidence="5 6" key="1">
    <citation type="journal article" date="2011" name="J. Bacteriol.">
        <title>Complete Genome Sequence of the Aerobic Marine Methanotroph Methylomonas methanica MC09.</title>
        <authorList>
            <person name="Boden R."/>
            <person name="Cunliffe M."/>
            <person name="Scanlan J."/>
            <person name="Moussard H."/>
            <person name="Kits K.D."/>
            <person name="Klotz M.G."/>
            <person name="Jetten M.S."/>
            <person name="Vuilleumier S."/>
            <person name="Han J."/>
            <person name="Peters L."/>
            <person name="Mikhailova N."/>
            <person name="Teshima H."/>
            <person name="Tapia R."/>
            <person name="Kyrpides N."/>
            <person name="Ivanova N."/>
            <person name="Pagani I."/>
            <person name="Cheng J.F."/>
            <person name="Goodwin L."/>
            <person name="Han C."/>
            <person name="Hauser L."/>
            <person name="Land M.L."/>
            <person name="Lapidus A."/>
            <person name="Lucas S."/>
            <person name="Pitluck S."/>
            <person name="Woyke T."/>
            <person name="Stein L."/>
            <person name="Murrell J.C."/>
        </authorList>
    </citation>
    <scope>NUCLEOTIDE SEQUENCE [LARGE SCALE GENOMIC DNA]</scope>
    <source>
        <strain evidence="5 6">MC09</strain>
    </source>
</reference>
<dbReference type="STRING" id="857087.Metme_3862"/>
<dbReference type="Pfam" id="PF00069">
    <property type="entry name" value="Pkinase"/>
    <property type="match status" value="1"/>
</dbReference>
<evidence type="ECO:0000256" key="1">
    <source>
        <dbReference type="ARBA" id="ARBA00022741"/>
    </source>
</evidence>
<proteinExistence type="predicted"/>
<dbReference type="CDD" id="cd14014">
    <property type="entry name" value="STKc_PknB_like"/>
    <property type="match status" value="1"/>
</dbReference>
<protein>
    <submittedName>
        <fullName evidence="5">Serine/threonine protein kinase</fullName>
    </submittedName>
</protein>
<dbReference type="eggNOG" id="COG1262">
    <property type="taxonomic scope" value="Bacteria"/>
</dbReference>
<keyword evidence="2 3" id="KW-0067">ATP-binding</keyword>
<keyword evidence="6" id="KW-1185">Reference proteome</keyword>
<dbReference type="EMBL" id="CP002738">
    <property type="protein sequence ID" value="AEG02216.1"/>
    <property type="molecule type" value="Genomic_DNA"/>
</dbReference>
<dbReference type="GO" id="GO:0004674">
    <property type="term" value="F:protein serine/threonine kinase activity"/>
    <property type="evidence" value="ECO:0007669"/>
    <property type="project" value="UniProtKB-KW"/>
</dbReference>
<evidence type="ECO:0000313" key="6">
    <source>
        <dbReference type="Proteomes" id="UP000008888"/>
    </source>
</evidence>
<dbReference type="SMART" id="SM00220">
    <property type="entry name" value="S_TKc"/>
    <property type="match status" value="1"/>
</dbReference>
<dbReference type="AlphaFoldDB" id="F9ZXR1"/>
<dbReference type="OrthoDB" id="9768004at2"/>
<keyword evidence="5" id="KW-0808">Transferase</keyword>
<name>F9ZXR1_METMM</name>
<gene>
    <name evidence="5" type="ordered locus">Metme_3862</name>
</gene>
<reference evidence="6" key="3">
    <citation type="submission" date="2011-05" db="EMBL/GenBank/DDBJ databases">
        <title>Complete sequence of Methylomonas methanica MC09.</title>
        <authorList>
            <consortium name="US DOE Joint Genome Institute"/>
            <person name="Lucas S."/>
            <person name="Han J."/>
            <person name="Lapidus A."/>
            <person name="Cheng J.-F."/>
            <person name="Goodwin L."/>
            <person name="Pitluck S."/>
            <person name="Peters L."/>
            <person name="Mikhailova N."/>
            <person name="Teshima H."/>
            <person name="Han C."/>
            <person name="Tapia R."/>
            <person name="Land M."/>
            <person name="Hauser L."/>
            <person name="Kyrpides N."/>
            <person name="Ivanova N."/>
            <person name="Pagani I."/>
            <person name="Stein L."/>
            <person name="Woyke T."/>
        </authorList>
    </citation>
    <scope>NUCLEOTIDE SEQUENCE [LARGE SCALE GENOMIC DNA]</scope>
    <source>
        <strain evidence="6">MC09</strain>
    </source>
</reference>
<dbReference type="Pfam" id="PF03781">
    <property type="entry name" value="FGE-sulfatase"/>
    <property type="match status" value="1"/>
</dbReference>
<reference key="2">
    <citation type="submission" date="2011-05" db="EMBL/GenBank/DDBJ databases">
        <title>Complete genome sequence of the aerobic marine methanotroph Methylomonas methanica MC09.</title>
        <authorList>
            <person name="Boden R."/>
            <person name="Cunliffe M."/>
            <person name="Scanlan J."/>
            <person name="Moussard H."/>
            <person name="Kits K.D."/>
            <person name="Klotz M."/>
            <person name="Jetten M."/>
            <person name="Vuilleumier S."/>
            <person name="Han J."/>
            <person name="Peters L."/>
            <person name="Mikhailova N."/>
            <person name="Teshima H."/>
            <person name="Tapia R."/>
            <person name="Kyrpides N."/>
            <person name="Ivanova N."/>
            <person name="Pagani I."/>
            <person name="Cheng J.-F."/>
            <person name="Goodwin L."/>
            <person name="Han C."/>
            <person name="Hauser L."/>
            <person name="Land M."/>
            <person name="Lapidus A."/>
            <person name="Lucas S."/>
            <person name="Pitluck S."/>
            <person name="Woyke T."/>
            <person name="Stein L.Y."/>
            <person name="Murrell C."/>
        </authorList>
    </citation>
    <scope>NUCLEOTIDE SEQUENCE</scope>
    <source>
        <strain>MC09</strain>
    </source>
</reference>
<evidence type="ECO:0000313" key="5">
    <source>
        <dbReference type="EMBL" id="AEG02216.1"/>
    </source>
</evidence>
<accession>F9ZXR1</accession>
<dbReference type="GO" id="GO:0120147">
    <property type="term" value="F:formylglycine-generating oxidase activity"/>
    <property type="evidence" value="ECO:0007669"/>
    <property type="project" value="TreeGrafter"/>
</dbReference>
<dbReference type="InterPro" id="IPR005532">
    <property type="entry name" value="SUMF_dom"/>
</dbReference>
<feature type="domain" description="Protein kinase" evidence="4">
    <location>
        <begin position="51"/>
        <end position="350"/>
    </location>
</feature>
<dbReference type="PROSITE" id="PS00107">
    <property type="entry name" value="PROTEIN_KINASE_ATP"/>
    <property type="match status" value="1"/>
</dbReference>
<feature type="binding site" evidence="3">
    <location>
        <position position="80"/>
    </location>
    <ligand>
        <name>ATP</name>
        <dbReference type="ChEBI" id="CHEBI:30616"/>
    </ligand>
</feature>
<sequence length="692" mass="76873">MWKWCGIWGVFPSLLGYHCLDYIDTLLIMQDDKTAVQSPTLLPNGYRLEEFEILRVLGQGGFGTVYLARDHRLNQLRAIKEYEPGEIAVRVSGYSIQPKNSENFADSYREGLKNFITEAQLLASIDHPNIVRVYRCIEANNTAYIVMHYCEGETLEAWSVRQAGRPPEPQWVQHLLVQLLDGLQVVHAKGILHRDIKPSNIYLIDGYRPVLIDFGAARRVVSGTDTSLTSIVTVGFSPIEQYGDAADTNIRQGPWTDIYALGATLYKLITGSKPPEPHLLIMNGRTLSTANTSATRYPRIFLQSLDKALGVKPADRFQSAAEWRNALGGLPGIPRSAAATLRQILANPWLHRLAGVMVLAGAAFGGYSWNTWQRNESLPSDQAGAANLQSRLEELSQPASAQALVKPVSMPATDAAPKVQMRYAAGQSFRDCDECPELVVIPAGTFTMGSPVSELRRQDDEGPLHRVTFAQPFALGKFEITREDWRRFARAEGYRAEGCEEWRDGGWQRNMALNWDNPGFAQDEDEPATCLTWEDAAHYAKWLTAKTGQPYRLPSEAEWEYAARAGAIDAHYWGETDKAMCAYANAGSKVCDDRQAKTSAVGGFRPNAFGLYDMLGNVWEWTADCWHDSYDGAPTDGTAWLTRGDCGLRVLRGGSWLDAANITRFANRDKETPNTGASIHGFRLARNLTPAT</sequence>
<dbReference type="PANTHER" id="PTHR23150">
    <property type="entry name" value="SULFATASE MODIFYING FACTOR 1, 2"/>
    <property type="match status" value="1"/>
</dbReference>
<evidence type="ECO:0000259" key="4">
    <source>
        <dbReference type="PROSITE" id="PS50011"/>
    </source>
</evidence>
<keyword evidence="1 3" id="KW-0547">Nucleotide-binding</keyword>
<dbReference type="RefSeq" id="WP_013820432.1">
    <property type="nucleotide sequence ID" value="NC_015572.1"/>
</dbReference>
<dbReference type="SUPFAM" id="SSF56436">
    <property type="entry name" value="C-type lectin-like"/>
    <property type="match status" value="1"/>
</dbReference>
<organism evidence="5 6">
    <name type="scientific">Methylomonas methanica (strain DSM 25384 / MC09)</name>
    <dbReference type="NCBI Taxonomy" id="857087"/>
    <lineage>
        <taxon>Bacteria</taxon>
        <taxon>Pseudomonadati</taxon>
        <taxon>Pseudomonadota</taxon>
        <taxon>Gammaproteobacteria</taxon>
        <taxon>Methylococcales</taxon>
        <taxon>Methylococcaceae</taxon>
        <taxon>Methylomonas</taxon>
    </lineage>
</organism>
<dbReference type="InterPro" id="IPR008271">
    <property type="entry name" value="Ser/Thr_kinase_AS"/>
</dbReference>
<dbReference type="InterPro" id="IPR016187">
    <property type="entry name" value="CTDL_fold"/>
</dbReference>
<evidence type="ECO:0000256" key="3">
    <source>
        <dbReference type="PROSITE-ProRule" id="PRU10141"/>
    </source>
</evidence>